<keyword evidence="7 8" id="KW-0472">Membrane</keyword>
<evidence type="ECO:0000259" key="9">
    <source>
        <dbReference type="PROSITE" id="PS50928"/>
    </source>
</evidence>
<keyword evidence="4 8" id="KW-0812">Transmembrane</keyword>
<dbReference type="EMBL" id="QMQV01000219">
    <property type="protein sequence ID" value="RLE45929.1"/>
    <property type="molecule type" value="Genomic_DNA"/>
</dbReference>
<dbReference type="InterPro" id="IPR010065">
    <property type="entry name" value="AA_ABC_transptr_permease_3TM"/>
</dbReference>
<dbReference type="PANTHER" id="PTHR30614:SF0">
    <property type="entry name" value="L-CYSTINE TRANSPORT SYSTEM PERMEASE PROTEIN TCYL"/>
    <property type="match status" value="1"/>
</dbReference>
<dbReference type="InterPro" id="IPR000515">
    <property type="entry name" value="MetI-like"/>
</dbReference>
<sequence>MAIIFDINVFSNPKIIEFIIQGLWFTIFLTIGGLSLGFAVGSTLAFMEVYSSKPISAIARIIGEVFRGIPLIVLFLLLYFGLPNIGVRLTAIQAAILGLGIRSAAYQSQIFRGSLEAVGRSQLEAALSIGMTPIQAYVYILLPQALRISIPAWTNEFTIVLKDTSIAYVLGILEIMTRADLIARSIGRYLEVYIIVALMYFLMVVFVNKVFYYLYEKYRIPGLGGVEAQ</sequence>
<reference evidence="10 11" key="1">
    <citation type="submission" date="2018-06" db="EMBL/GenBank/DDBJ databases">
        <title>Extensive metabolic versatility and redundancy in microbially diverse, dynamic hydrothermal sediments.</title>
        <authorList>
            <person name="Dombrowski N."/>
            <person name="Teske A."/>
            <person name="Baker B.J."/>
        </authorList>
    </citation>
    <scope>NUCLEOTIDE SEQUENCE [LARGE SCALE GENOMIC DNA]</scope>
    <source>
        <strain evidence="10">B66_G16</strain>
    </source>
</reference>
<dbReference type="InterPro" id="IPR035906">
    <property type="entry name" value="MetI-like_sf"/>
</dbReference>
<dbReference type="PANTHER" id="PTHR30614">
    <property type="entry name" value="MEMBRANE COMPONENT OF AMINO ACID ABC TRANSPORTER"/>
    <property type="match status" value="1"/>
</dbReference>
<dbReference type="NCBIfam" id="TIGR01726">
    <property type="entry name" value="HEQRo_perm_3TM"/>
    <property type="match status" value="1"/>
</dbReference>
<dbReference type="GO" id="GO:0022857">
    <property type="term" value="F:transmembrane transporter activity"/>
    <property type="evidence" value="ECO:0007669"/>
    <property type="project" value="InterPro"/>
</dbReference>
<evidence type="ECO:0000256" key="5">
    <source>
        <dbReference type="ARBA" id="ARBA00022970"/>
    </source>
</evidence>
<feature type="transmembrane region" description="Helical" evidence="8">
    <location>
        <begin position="58"/>
        <end position="79"/>
    </location>
</feature>
<keyword evidence="5" id="KW-0029">Amino-acid transport</keyword>
<evidence type="ECO:0000313" key="10">
    <source>
        <dbReference type="EMBL" id="RLE45929.1"/>
    </source>
</evidence>
<organism evidence="10 11">
    <name type="scientific">Thermoproteota archaeon</name>
    <dbReference type="NCBI Taxonomy" id="2056631"/>
    <lineage>
        <taxon>Archaea</taxon>
        <taxon>Thermoproteota</taxon>
    </lineage>
</organism>
<protein>
    <submittedName>
        <fullName evidence="10">Amino acid ABC transporter permease</fullName>
    </submittedName>
</protein>
<dbReference type="GO" id="GO:0043190">
    <property type="term" value="C:ATP-binding cassette (ABC) transporter complex"/>
    <property type="evidence" value="ECO:0007669"/>
    <property type="project" value="InterPro"/>
</dbReference>
<evidence type="ECO:0000256" key="1">
    <source>
        <dbReference type="ARBA" id="ARBA00004651"/>
    </source>
</evidence>
<evidence type="ECO:0000256" key="3">
    <source>
        <dbReference type="ARBA" id="ARBA00022475"/>
    </source>
</evidence>
<feature type="transmembrane region" description="Helical" evidence="8">
    <location>
        <begin position="190"/>
        <end position="215"/>
    </location>
</feature>
<keyword evidence="2 8" id="KW-0813">Transport</keyword>
<comment type="subcellular location">
    <subcellularLocation>
        <location evidence="1 8">Cell membrane</location>
        <topology evidence="1 8">Multi-pass membrane protein</topology>
    </subcellularLocation>
</comment>
<evidence type="ECO:0000256" key="6">
    <source>
        <dbReference type="ARBA" id="ARBA00022989"/>
    </source>
</evidence>
<dbReference type="SUPFAM" id="SSF161098">
    <property type="entry name" value="MetI-like"/>
    <property type="match status" value="1"/>
</dbReference>
<feature type="domain" description="ABC transmembrane type-1" evidence="9">
    <location>
        <begin position="23"/>
        <end position="211"/>
    </location>
</feature>
<accession>A0A497EJE3</accession>
<comment type="similarity">
    <text evidence="8">Belongs to the binding-protein-dependent transport system permease family.</text>
</comment>
<evidence type="ECO:0000256" key="7">
    <source>
        <dbReference type="ARBA" id="ARBA00023136"/>
    </source>
</evidence>
<gene>
    <name evidence="10" type="ORF">DRJ31_10620</name>
</gene>
<keyword evidence="3" id="KW-1003">Cell membrane</keyword>
<feature type="transmembrane region" description="Helical" evidence="8">
    <location>
        <begin position="23"/>
        <end position="46"/>
    </location>
</feature>
<dbReference type="CDD" id="cd06261">
    <property type="entry name" value="TM_PBP2"/>
    <property type="match status" value="1"/>
</dbReference>
<dbReference type="InterPro" id="IPR043429">
    <property type="entry name" value="ArtM/GltK/GlnP/TcyL/YhdX-like"/>
</dbReference>
<evidence type="ECO:0000256" key="2">
    <source>
        <dbReference type="ARBA" id="ARBA00022448"/>
    </source>
</evidence>
<evidence type="ECO:0000256" key="8">
    <source>
        <dbReference type="RuleBase" id="RU363032"/>
    </source>
</evidence>
<name>A0A497EJE3_9CREN</name>
<dbReference type="GO" id="GO:0006865">
    <property type="term" value="P:amino acid transport"/>
    <property type="evidence" value="ECO:0007669"/>
    <property type="project" value="UniProtKB-KW"/>
</dbReference>
<keyword evidence="6 8" id="KW-1133">Transmembrane helix</keyword>
<comment type="caution">
    <text evidence="10">The sequence shown here is derived from an EMBL/GenBank/DDBJ whole genome shotgun (WGS) entry which is preliminary data.</text>
</comment>
<dbReference type="Proteomes" id="UP000278475">
    <property type="component" value="Unassembled WGS sequence"/>
</dbReference>
<evidence type="ECO:0000313" key="11">
    <source>
        <dbReference type="Proteomes" id="UP000278475"/>
    </source>
</evidence>
<dbReference type="AlphaFoldDB" id="A0A497EJE3"/>
<dbReference type="PROSITE" id="PS50928">
    <property type="entry name" value="ABC_TM1"/>
    <property type="match status" value="1"/>
</dbReference>
<proteinExistence type="inferred from homology"/>
<dbReference type="Gene3D" id="1.10.3720.10">
    <property type="entry name" value="MetI-like"/>
    <property type="match status" value="1"/>
</dbReference>
<dbReference type="Pfam" id="PF00528">
    <property type="entry name" value="BPD_transp_1"/>
    <property type="match status" value="1"/>
</dbReference>
<evidence type="ECO:0000256" key="4">
    <source>
        <dbReference type="ARBA" id="ARBA00022692"/>
    </source>
</evidence>